<gene>
    <name evidence="1" type="ORF">QE152_g25917</name>
</gene>
<protein>
    <submittedName>
        <fullName evidence="1">Uncharacterized protein</fullName>
    </submittedName>
</protein>
<dbReference type="Proteomes" id="UP001458880">
    <property type="component" value="Unassembled WGS sequence"/>
</dbReference>
<name>A0AAW1JZZ3_POPJA</name>
<dbReference type="EMBL" id="JASPKY010000290">
    <property type="protein sequence ID" value="KAK9710636.1"/>
    <property type="molecule type" value="Genomic_DNA"/>
</dbReference>
<comment type="caution">
    <text evidence="1">The sequence shown here is derived from an EMBL/GenBank/DDBJ whole genome shotgun (WGS) entry which is preliminary data.</text>
</comment>
<organism evidence="1 2">
    <name type="scientific">Popillia japonica</name>
    <name type="common">Japanese beetle</name>
    <dbReference type="NCBI Taxonomy" id="7064"/>
    <lineage>
        <taxon>Eukaryota</taxon>
        <taxon>Metazoa</taxon>
        <taxon>Ecdysozoa</taxon>
        <taxon>Arthropoda</taxon>
        <taxon>Hexapoda</taxon>
        <taxon>Insecta</taxon>
        <taxon>Pterygota</taxon>
        <taxon>Neoptera</taxon>
        <taxon>Endopterygota</taxon>
        <taxon>Coleoptera</taxon>
        <taxon>Polyphaga</taxon>
        <taxon>Scarabaeiformia</taxon>
        <taxon>Scarabaeidae</taxon>
        <taxon>Rutelinae</taxon>
        <taxon>Popillia</taxon>
    </lineage>
</organism>
<keyword evidence="2" id="KW-1185">Reference proteome</keyword>
<sequence>MNVLQRRYPRQFFTALKSIAVKKIPQDHRHTPKMERNMKFASGVTVSFDGFHVVISNYINNKSAMMDSKRFSQDLEKEMSASDIENLEEARKLVRDLRQKTRAQAQQLLAWRRAYKTQELLITRLQREKVDQLKTLSSKLLLFESRLIRKQKDISTMLNLRENIIHRQQRIIESLTNRLLDNGLEPPHADLNELDTNILDLDSLNDSDSAVVMEDVDSDSNITHLPRFRSGNSDSVTVVRSISDAIDPNLKYNVRRSNGFLRRPEILETVYSVEEDIDNENQNEKPDAIKKRDAFASGSGKAICQIEDVFQKDRLVEEKMCDVPSWPYVLEKSCRHIPSNKEEERCNKTHNNQVTTYNRVMSNHRSVTKPKDVKYKRINKAKSKSLEELRGRLKNWVEQGGKLNNLALEHSQSYA</sequence>
<reference evidence="1 2" key="1">
    <citation type="journal article" date="2024" name="BMC Genomics">
        <title>De novo assembly and annotation of Popillia japonica's genome with initial clues to its potential as an invasive pest.</title>
        <authorList>
            <person name="Cucini C."/>
            <person name="Boschi S."/>
            <person name="Funari R."/>
            <person name="Cardaioli E."/>
            <person name="Iannotti N."/>
            <person name="Marturano G."/>
            <person name="Paoli F."/>
            <person name="Bruttini M."/>
            <person name="Carapelli A."/>
            <person name="Frati F."/>
            <person name="Nardi F."/>
        </authorList>
    </citation>
    <scope>NUCLEOTIDE SEQUENCE [LARGE SCALE GENOMIC DNA]</scope>
    <source>
        <strain evidence="1">DMR45628</strain>
    </source>
</reference>
<evidence type="ECO:0000313" key="1">
    <source>
        <dbReference type="EMBL" id="KAK9710636.1"/>
    </source>
</evidence>
<proteinExistence type="predicted"/>
<accession>A0AAW1JZZ3</accession>
<evidence type="ECO:0000313" key="2">
    <source>
        <dbReference type="Proteomes" id="UP001458880"/>
    </source>
</evidence>
<dbReference type="AlphaFoldDB" id="A0AAW1JZZ3"/>